<dbReference type="STRING" id="76731.RD2015_4634"/>
<gene>
    <name evidence="1" type="ORF">RD2015_4634</name>
</gene>
<dbReference type="OrthoDB" id="826511at2"/>
<dbReference type="RefSeq" id="WP_058936909.1">
    <property type="nucleotide sequence ID" value="NZ_CP013729.1"/>
</dbReference>
<proteinExistence type="predicted"/>
<dbReference type="Pfam" id="PF09980">
    <property type="entry name" value="DUF2214"/>
    <property type="match status" value="1"/>
</dbReference>
<reference evidence="1 2" key="1">
    <citation type="submission" date="2015-12" db="EMBL/GenBank/DDBJ databases">
        <title>Complete genome of Roseateles depolymerans KCTC 42856.</title>
        <authorList>
            <person name="Kim K.M."/>
        </authorList>
    </citation>
    <scope>NUCLEOTIDE SEQUENCE [LARGE SCALE GENOMIC DNA]</scope>
    <source>
        <strain evidence="1 2">KCTC 42856</strain>
    </source>
</reference>
<organism evidence="1 2">
    <name type="scientific">Roseateles depolymerans</name>
    <dbReference type="NCBI Taxonomy" id="76731"/>
    <lineage>
        <taxon>Bacteria</taxon>
        <taxon>Pseudomonadati</taxon>
        <taxon>Pseudomonadota</taxon>
        <taxon>Betaproteobacteria</taxon>
        <taxon>Burkholderiales</taxon>
        <taxon>Sphaerotilaceae</taxon>
        <taxon>Roseateles</taxon>
    </lineage>
</organism>
<evidence type="ECO:0000313" key="2">
    <source>
        <dbReference type="Proteomes" id="UP000060699"/>
    </source>
</evidence>
<dbReference type="EMBL" id="CP013729">
    <property type="protein sequence ID" value="ALV09075.1"/>
    <property type="molecule type" value="Genomic_DNA"/>
</dbReference>
<dbReference type="PATRIC" id="fig|76731.3.peg.4749"/>
<dbReference type="InterPro" id="IPR018706">
    <property type="entry name" value="DUF2214_membrane"/>
</dbReference>
<dbReference type="AlphaFoldDB" id="A0A0U3N1B8"/>
<dbReference type="Proteomes" id="UP000060699">
    <property type="component" value="Chromosome"/>
</dbReference>
<keyword evidence="2" id="KW-1185">Reference proteome</keyword>
<sequence>MNLEALLAGLHILAILSLVVFLSSQAALCRSEWMNAAVVTRLTRVDMIYGITAVAVLASGLIRTWWGIKGGGWYWHQPLLHFKVGLFVVIGVLSIKPTLTYRRWAKTLRETGSLPDEDEVKATRRLVMLQAHLLLLIPIAAVMLARGVWTRG</sequence>
<dbReference type="KEGG" id="rdp:RD2015_4634"/>
<protein>
    <submittedName>
        <fullName evidence="1">Putative membrane protein</fullName>
    </submittedName>
</protein>
<accession>A0A0U3N1B8</accession>
<name>A0A0U3N1B8_9BURK</name>
<evidence type="ECO:0000313" key="1">
    <source>
        <dbReference type="EMBL" id="ALV09075.1"/>
    </source>
</evidence>